<dbReference type="EMBL" id="BAAAJE010000002">
    <property type="protein sequence ID" value="GAA1129707.1"/>
    <property type="molecule type" value="Genomic_DNA"/>
</dbReference>
<keyword evidence="3" id="KW-1185">Reference proteome</keyword>
<dbReference type="Pfam" id="PF18753">
    <property type="entry name" value="Nmad2"/>
    <property type="match status" value="1"/>
</dbReference>
<name>A0ABP4EWZ7_9ACTN</name>
<dbReference type="InterPro" id="IPR041180">
    <property type="entry name" value="Nmad2"/>
</dbReference>
<evidence type="ECO:0000313" key="2">
    <source>
        <dbReference type="EMBL" id="GAA1129707.1"/>
    </source>
</evidence>
<feature type="domain" description="Nucleotide modification associated" evidence="1">
    <location>
        <begin position="3"/>
        <end position="202"/>
    </location>
</feature>
<gene>
    <name evidence="2" type="ORF">GCM10009606_06960</name>
</gene>
<sequence length="206" mass="22863">MAARVFSYVVRYDYGFAPNPFEGFCTIATCKPQIRRTASVGDWVLGTGSTDKGLAGRLVYVMQVDEILTFDDYWKDPRFARKVPTDQGAVKRAYGDNIYRHGDDGTWLQADSRHSLADGKPNPGHIKVDTSVDAVLVARRFSYFGGGGPTIPTSLRSDFGIDLVHPSQGHRCRFPQELVDAAIAWFETLDTGVLGRPADWTKLRSD</sequence>
<comment type="caution">
    <text evidence="2">The sequence shown here is derived from an EMBL/GenBank/DDBJ whole genome shotgun (WGS) entry which is preliminary data.</text>
</comment>
<accession>A0ABP4EWZ7</accession>
<proteinExistence type="predicted"/>
<dbReference type="Proteomes" id="UP001499979">
    <property type="component" value="Unassembled WGS sequence"/>
</dbReference>
<evidence type="ECO:0000313" key="3">
    <source>
        <dbReference type="Proteomes" id="UP001499979"/>
    </source>
</evidence>
<organism evidence="2 3">
    <name type="scientific">Nocardioides aquiterrae</name>
    <dbReference type="NCBI Taxonomy" id="203799"/>
    <lineage>
        <taxon>Bacteria</taxon>
        <taxon>Bacillati</taxon>
        <taxon>Actinomycetota</taxon>
        <taxon>Actinomycetes</taxon>
        <taxon>Propionibacteriales</taxon>
        <taxon>Nocardioidaceae</taxon>
        <taxon>Nocardioides</taxon>
    </lineage>
</organism>
<dbReference type="RefSeq" id="WP_343905695.1">
    <property type="nucleotide sequence ID" value="NZ_BAAAJE010000002.1"/>
</dbReference>
<reference evidence="3" key="1">
    <citation type="journal article" date="2019" name="Int. J. Syst. Evol. Microbiol.">
        <title>The Global Catalogue of Microorganisms (GCM) 10K type strain sequencing project: providing services to taxonomists for standard genome sequencing and annotation.</title>
        <authorList>
            <consortium name="The Broad Institute Genomics Platform"/>
            <consortium name="The Broad Institute Genome Sequencing Center for Infectious Disease"/>
            <person name="Wu L."/>
            <person name="Ma J."/>
        </authorList>
    </citation>
    <scope>NUCLEOTIDE SEQUENCE [LARGE SCALE GENOMIC DNA]</scope>
    <source>
        <strain evidence="3">JCM 11813</strain>
    </source>
</reference>
<protein>
    <recommendedName>
        <fullName evidence="1">Nucleotide modification associated domain-containing protein</fullName>
    </recommendedName>
</protein>
<evidence type="ECO:0000259" key="1">
    <source>
        <dbReference type="Pfam" id="PF18753"/>
    </source>
</evidence>